<organism evidence="2 3">
    <name type="scientific">Methylobacterium aquaticum</name>
    <dbReference type="NCBI Taxonomy" id="270351"/>
    <lineage>
        <taxon>Bacteria</taxon>
        <taxon>Pseudomonadati</taxon>
        <taxon>Pseudomonadota</taxon>
        <taxon>Alphaproteobacteria</taxon>
        <taxon>Hyphomicrobiales</taxon>
        <taxon>Methylobacteriaceae</taxon>
        <taxon>Methylobacterium</taxon>
    </lineage>
</organism>
<dbReference type="EMBL" id="AP014705">
    <property type="protein sequence ID" value="BAQ48732.1"/>
    <property type="molecule type" value="Genomic_DNA"/>
</dbReference>
<name>A0A0C6FNM0_9HYPH</name>
<dbReference type="Pfam" id="PF00144">
    <property type="entry name" value="Beta-lactamase"/>
    <property type="match status" value="1"/>
</dbReference>
<dbReference type="PANTHER" id="PTHR43283:SF3">
    <property type="entry name" value="BETA-LACTAMASE FAMILY PROTEIN (AFU_ORTHOLOGUE AFUA_5G07500)"/>
    <property type="match status" value="1"/>
</dbReference>
<dbReference type="Gene3D" id="3.40.710.10">
    <property type="entry name" value="DD-peptidase/beta-lactamase superfamily"/>
    <property type="match status" value="1"/>
</dbReference>
<dbReference type="AlphaFoldDB" id="A0A0C6FNM0"/>
<evidence type="ECO:0000313" key="3">
    <source>
        <dbReference type="Proteomes" id="UP000061432"/>
    </source>
</evidence>
<protein>
    <submittedName>
        <fullName evidence="2">Beta-lactamase</fullName>
    </submittedName>
</protein>
<dbReference type="InterPro" id="IPR012338">
    <property type="entry name" value="Beta-lactam/transpept-like"/>
</dbReference>
<reference evidence="3" key="2">
    <citation type="submission" date="2015-01" db="EMBL/GenBank/DDBJ databases">
        <title>Complete genome sequence of Methylobacterium aquaticum strain 22A.</title>
        <authorList>
            <person name="Tani A."/>
            <person name="Ogura Y."/>
            <person name="Hayashi T."/>
        </authorList>
    </citation>
    <scope>NUCLEOTIDE SEQUENCE [LARGE SCALE GENOMIC DNA]</scope>
    <source>
        <strain evidence="3">MA-22A</strain>
        <plasmid evidence="3">Plasmid pMaq22A_1p DNA</plasmid>
    </source>
</reference>
<gene>
    <name evidence="2" type="primary">ampC</name>
    <name evidence="2" type="ORF">Maq22A_1p32050</name>
</gene>
<reference evidence="2 3" key="1">
    <citation type="journal article" date="2015" name="Genome Announc.">
        <title>Complete Genome Sequence of Methylobacterium aquaticum Strain 22A, Isolated from Racomitrium japonicum Moss.</title>
        <authorList>
            <person name="Tani A."/>
            <person name="Ogura Y."/>
            <person name="Hayashi T."/>
            <person name="Kimbara K."/>
        </authorList>
    </citation>
    <scope>NUCLEOTIDE SEQUENCE [LARGE SCALE GENOMIC DNA]</scope>
    <source>
        <strain evidence="2 3">MA-22A</strain>
        <plasmid evidence="3">Plasmid pMaq22A_1p DNA</plasmid>
    </source>
</reference>
<dbReference type="InterPro" id="IPR050789">
    <property type="entry name" value="Diverse_Enzym_Activities"/>
</dbReference>
<sequence length="457" mass="48456">MSTSEGGRGRASRRVLSGCLGVVLALSIPALQTPAVADAALHPRTGEALAPARPEEVGLSSERLGRIRQVMEEEVAAGRLPGAVVMIARRGRLAYAESFGFRDKAAGAPLEKDAIFRIYSMTKPLASVAAMTLVEDGRIQLTDPVAKYLPEFKDLKVAGTRPNALGESAPDLVPAERAPTVQDLLRHSAGLAYGEITTNPAVKAAYAKAGLFKPDFDYNTTDLTPDEFTSRIAGAPLAYQPGTVWQYSLAVDVLGRVVEKASGRRLGDYLAERVLRPLKMTETGFSVPADKAGRIAQALPNDPATGAPNRLIDGAVPKNDSGGAGGYGTATDYLRFAQALLDGGSLDGTRVLSRTTVELMTADHLGDRIKPVVGPGELLMGVPGYTFGLGFMVRKDAGIAGVPGSKGEFMWAGYAGTFFWVDPKEDLAVVMMTQAPGPSRAHYRREIKQLVYGAIAD</sequence>
<dbReference type="PANTHER" id="PTHR43283">
    <property type="entry name" value="BETA-LACTAMASE-RELATED"/>
    <property type="match status" value="1"/>
</dbReference>
<feature type="domain" description="Beta-lactamase-related" evidence="1">
    <location>
        <begin position="67"/>
        <end position="445"/>
    </location>
</feature>
<dbReference type="Proteomes" id="UP000061432">
    <property type="component" value="Plasmid pMaq22A_1p"/>
</dbReference>
<dbReference type="InterPro" id="IPR001466">
    <property type="entry name" value="Beta-lactam-related"/>
</dbReference>
<dbReference type="PATRIC" id="fig|270351.10.peg.5720"/>
<dbReference type="KEGG" id="maqu:Maq22A_1p32050"/>
<dbReference type="OrthoDB" id="9808046at2"/>
<dbReference type="SUPFAM" id="SSF56601">
    <property type="entry name" value="beta-lactamase/transpeptidase-like"/>
    <property type="match status" value="1"/>
</dbReference>
<keyword evidence="2" id="KW-0614">Plasmid</keyword>
<geneLocation type="plasmid" evidence="3">
    <name>pMaq22A_1p DNA</name>
</geneLocation>
<accession>A0A0C6FNM0</accession>
<dbReference type="RefSeq" id="WP_060849933.1">
    <property type="nucleotide sequence ID" value="NZ_AP014705.1"/>
</dbReference>
<proteinExistence type="predicted"/>
<evidence type="ECO:0000259" key="1">
    <source>
        <dbReference type="Pfam" id="PF00144"/>
    </source>
</evidence>
<evidence type="ECO:0000313" key="2">
    <source>
        <dbReference type="EMBL" id="BAQ48732.1"/>
    </source>
</evidence>